<dbReference type="InterPro" id="IPR052103">
    <property type="entry name" value="Dual_spec_Phospatases"/>
</dbReference>
<dbReference type="InterPro" id="IPR000387">
    <property type="entry name" value="Tyr_Pase_dom"/>
</dbReference>
<evidence type="ECO:0000259" key="6">
    <source>
        <dbReference type="PROSITE" id="PS50056"/>
    </source>
</evidence>
<dbReference type="PANTHER" id="PTHR45961">
    <property type="entry name" value="IP21249P"/>
    <property type="match status" value="1"/>
</dbReference>
<gene>
    <name evidence="7" type="ORF">BSAL_38780</name>
</gene>
<dbReference type="OrthoDB" id="426001at2759"/>
<reference evidence="8" key="1">
    <citation type="submission" date="2015-09" db="EMBL/GenBank/DDBJ databases">
        <authorList>
            <consortium name="Pathogen Informatics"/>
        </authorList>
    </citation>
    <scope>NUCLEOTIDE SEQUENCE [LARGE SCALE GENOMIC DNA]</scope>
    <source>
        <strain evidence="8">Lake Konstanz</strain>
    </source>
</reference>
<comment type="similarity">
    <text evidence="1">Belongs to the protein-tyrosine phosphatase family. Non-receptor class dual specificity subfamily.</text>
</comment>
<keyword evidence="2" id="KW-0378">Hydrolase</keyword>
<organism evidence="7 8">
    <name type="scientific">Bodo saltans</name>
    <name type="common">Flagellated protozoan</name>
    <dbReference type="NCBI Taxonomy" id="75058"/>
    <lineage>
        <taxon>Eukaryota</taxon>
        <taxon>Discoba</taxon>
        <taxon>Euglenozoa</taxon>
        <taxon>Kinetoplastea</taxon>
        <taxon>Metakinetoplastina</taxon>
        <taxon>Eubodonida</taxon>
        <taxon>Bodonidae</taxon>
        <taxon>Bodo</taxon>
    </lineage>
</organism>
<evidence type="ECO:0000256" key="2">
    <source>
        <dbReference type="ARBA" id="ARBA00022801"/>
    </source>
</evidence>
<dbReference type="Pfam" id="PF00782">
    <property type="entry name" value="DSPc"/>
    <property type="match status" value="1"/>
</dbReference>
<feature type="compositionally biased region" description="Polar residues" evidence="4">
    <location>
        <begin position="47"/>
        <end position="56"/>
    </location>
</feature>
<dbReference type="EMBL" id="CYKH01002074">
    <property type="protein sequence ID" value="CUG92671.1"/>
    <property type="molecule type" value="Genomic_DNA"/>
</dbReference>
<feature type="region of interest" description="Disordered" evidence="4">
    <location>
        <begin position="35"/>
        <end position="56"/>
    </location>
</feature>
<dbReference type="PROSITE" id="PS50054">
    <property type="entry name" value="TYR_PHOSPHATASE_DUAL"/>
    <property type="match status" value="1"/>
</dbReference>
<dbReference type="InterPro" id="IPR000340">
    <property type="entry name" value="Dual-sp_phosphatase_cat-dom"/>
</dbReference>
<name>A0A0S4JQR8_BODSA</name>
<evidence type="ECO:0000313" key="7">
    <source>
        <dbReference type="EMBL" id="CUG92671.1"/>
    </source>
</evidence>
<keyword evidence="3" id="KW-0904">Protein phosphatase</keyword>
<dbReference type="PROSITE" id="PS50056">
    <property type="entry name" value="TYR_PHOSPHATASE_2"/>
    <property type="match status" value="1"/>
</dbReference>
<dbReference type="PANTHER" id="PTHR45961:SF6">
    <property type="entry name" value="IP21249P"/>
    <property type="match status" value="1"/>
</dbReference>
<evidence type="ECO:0000256" key="1">
    <source>
        <dbReference type="ARBA" id="ARBA00008601"/>
    </source>
</evidence>
<accession>A0A0S4JQR8</accession>
<dbReference type="SUPFAM" id="SSF52799">
    <property type="entry name" value="(Phosphotyrosine protein) phosphatases II"/>
    <property type="match status" value="1"/>
</dbReference>
<dbReference type="CDD" id="cd14498">
    <property type="entry name" value="DSP"/>
    <property type="match status" value="1"/>
</dbReference>
<feature type="domain" description="Tyrosine specific protein phosphatases" evidence="6">
    <location>
        <begin position="189"/>
        <end position="255"/>
    </location>
</feature>
<dbReference type="SMART" id="SM00195">
    <property type="entry name" value="DSPc"/>
    <property type="match status" value="1"/>
</dbReference>
<dbReference type="Proteomes" id="UP000051952">
    <property type="component" value="Unassembled WGS sequence"/>
</dbReference>
<keyword evidence="8" id="KW-1185">Reference proteome</keyword>
<dbReference type="InterPro" id="IPR020422">
    <property type="entry name" value="TYR_PHOSPHATASE_DUAL_dom"/>
</dbReference>
<proteinExistence type="inferred from homology"/>
<evidence type="ECO:0000313" key="8">
    <source>
        <dbReference type="Proteomes" id="UP000051952"/>
    </source>
</evidence>
<dbReference type="AlphaFoldDB" id="A0A0S4JQR8"/>
<feature type="domain" description="Tyrosine-protein phosphatase" evidence="5">
    <location>
        <begin position="119"/>
        <end position="267"/>
    </location>
</feature>
<evidence type="ECO:0000256" key="4">
    <source>
        <dbReference type="SAM" id="MobiDB-lite"/>
    </source>
</evidence>
<protein>
    <submittedName>
        <fullName evidence="7">Dual specificity protein phosphatase, putative</fullName>
    </submittedName>
</protein>
<dbReference type="Gene3D" id="3.90.190.10">
    <property type="entry name" value="Protein tyrosine phosphatase superfamily"/>
    <property type="match status" value="1"/>
</dbReference>
<dbReference type="GO" id="GO:0004721">
    <property type="term" value="F:phosphoprotein phosphatase activity"/>
    <property type="evidence" value="ECO:0007669"/>
    <property type="project" value="UniProtKB-KW"/>
</dbReference>
<evidence type="ECO:0000259" key="5">
    <source>
        <dbReference type="PROSITE" id="PS50054"/>
    </source>
</evidence>
<dbReference type="VEuPathDB" id="TriTrypDB:BSAL_38780"/>
<feature type="region of interest" description="Disordered" evidence="4">
    <location>
        <begin position="1"/>
        <end position="22"/>
    </location>
</feature>
<dbReference type="InterPro" id="IPR029021">
    <property type="entry name" value="Prot-tyrosine_phosphatase-like"/>
</dbReference>
<evidence type="ECO:0000256" key="3">
    <source>
        <dbReference type="ARBA" id="ARBA00022912"/>
    </source>
</evidence>
<sequence length="287" mass="32355">MLQARSCTPDFSSEQRSPDSAFQCHQQMDYSPVPVKGHFSEGGLTSPRGQSPSLSSAYGNHHHGLAFVSHQPFGCGVMQAPLASMQTPIRPPLEVDYCEKLARLLKSKNDFYRTEASPPITQLSDYLFVGGIPSQETAQFMSERAGITHVINLIAQEIPTRPYISNAFTTSDIHAVDTVDYYIILYHYEQFAHIVNQVRAAGGKVFVHCFAGVNRSVALCTAYLLDHHDHLEPADIVQQMHNQQRFYVLDNVGFQQQLVEFYFREVVPKRQEEEAPVVRFHSMDGHN</sequence>